<keyword evidence="4 10" id="KW-0812">Transmembrane</keyword>
<keyword evidence="8 10" id="KW-1133">Transmembrane helix</keyword>
<name>A9BB14_PROM4</name>
<evidence type="ECO:0000256" key="7">
    <source>
        <dbReference type="ARBA" id="ARBA00022840"/>
    </source>
</evidence>
<dbReference type="HOGENOM" id="CLU_038561_0_0_3"/>
<evidence type="ECO:0000259" key="12">
    <source>
        <dbReference type="PROSITE" id="PS51794"/>
    </source>
</evidence>
<protein>
    <recommendedName>
        <fullName evidence="10">Diadenylate cyclase</fullName>
        <shortName evidence="10">DAC</shortName>
        <ecNumber evidence="10">2.7.7.85</ecNumber>
    </recommendedName>
    <alternativeName>
        <fullName evidence="10">Cyclic-di-AMP synthase</fullName>
        <shortName evidence="10">c-di-AMP synthase</shortName>
    </alternativeName>
</protein>
<organism evidence="13 14">
    <name type="scientific">Prochlorococcus marinus (strain MIT 9211)</name>
    <dbReference type="NCBI Taxonomy" id="93059"/>
    <lineage>
        <taxon>Bacteria</taxon>
        <taxon>Bacillati</taxon>
        <taxon>Cyanobacteriota</taxon>
        <taxon>Cyanophyceae</taxon>
        <taxon>Synechococcales</taxon>
        <taxon>Prochlorococcaceae</taxon>
        <taxon>Prochlorococcus</taxon>
    </lineage>
</organism>
<feature type="domain" description="DAC" evidence="12">
    <location>
        <begin position="80"/>
        <end position="243"/>
    </location>
</feature>
<dbReference type="InterPro" id="IPR036888">
    <property type="entry name" value="DNA_integrity_DisA_N_sf"/>
</dbReference>
<feature type="transmembrane region" description="Helical" evidence="10">
    <location>
        <begin position="6"/>
        <end position="27"/>
    </location>
</feature>
<evidence type="ECO:0000256" key="8">
    <source>
        <dbReference type="ARBA" id="ARBA00022989"/>
    </source>
</evidence>
<keyword evidence="14" id="KW-1185">Reference proteome</keyword>
<dbReference type="InterPro" id="IPR003390">
    <property type="entry name" value="DNA_integrity_scan_DisA_N"/>
</dbReference>
<sequence>MNFGWLINLPFLLDILFASALGILLFSRVNEQRTLWLLRGYLFLVSLAWFVNRFADLPITSKLIDALVLVCSLSLAILWQGELRRLMELLGTGRLAVLLGNPQKEFQASASTVSFLSEAAGKLSQNRRGALIVLDMGSDLRPEDFLYPGVPIDAQVSTELLLNLFAADTPLHDGAVLIKGNRIISAGVILPLSRQTISRYGTRHLAALGITERFDRCICVVVSEESGTLSLANQGRLERPITSSRLLDLLKEFLSSPTGKVVAKVSSSNSGLNDSVSNNLVDDKASKPNTGLSSSIPNKDSLQ</sequence>
<dbReference type="Gene3D" id="3.40.1700.10">
    <property type="entry name" value="DNA integrity scanning protein, DisA, N-terminal domain"/>
    <property type="match status" value="1"/>
</dbReference>
<dbReference type="GO" id="GO:0006171">
    <property type="term" value="P:cAMP biosynthetic process"/>
    <property type="evidence" value="ECO:0007669"/>
    <property type="project" value="InterPro"/>
</dbReference>
<comment type="caution">
    <text evidence="10">Lacks conserved residue(s) required for the propagation of feature annotation.</text>
</comment>
<feature type="compositionally biased region" description="Low complexity" evidence="11">
    <location>
        <begin position="266"/>
        <end position="280"/>
    </location>
</feature>
<proteinExistence type="inferred from homology"/>
<evidence type="ECO:0000256" key="3">
    <source>
        <dbReference type="ARBA" id="ARBA00022679"/>
    </source>
</evidence>
<keyword evidence="3 10" id="KW-0808">Transferase</keyword>
<evidence type="ECO:0000256" key="6">
    <source>
        <dbReference type="ARBA" id="ARBA00022741"/>
    </source>
</evidence>
<dbReference type="RefSeq" id="WP_012195647.1">
    <property type="nucleotide sequence ID" value="NC_009976.1"/>
</dbReference>
<dbReference type="PANTHER" id="PTHR34185">
    <property type="entry name" value="DIADENYLATE CYCLASE"/>
    <property type="match status" value="1"/>
</dbReference>
<comment type="similarity">
    <text evidence="10">Belongs to the adenylate cyclase family. DacA/CdaA subfamily.</text>
</comment>
<evidence type="ECO:0000256" key="2">
    <source>
        <dbReference type="ARBA" id="ARBA00022475"/>
    </source>
</evidence>
<dbReference type="EC" id="2.7.7.85" evidence="10"/>
<evidence type="ECO:0000256" key="5">
    <source>
        <dbReference type="ARBA" id="ARBA00022695"/>
    </source>
</evidence>
<evidence type="ECO:0000313" key="14">
    <source>
        <dbReference type="Proteomes" id="UP000000788"/>
    </source>
</evidence>
<keyword evidence="10" id="KW-0997">Cell inner membrane</keyword>
<dbReference type="InterPro" id="IPR050338">
    <property type="entry name" value="DisA"/>
</dbReference>
<dbReference type="InterPro" id="IPR034701">
    <property type="entry name" value="CdaA"/>
</dbReference>
<gene>
    <name evidence="10" type="primary">dacA</name>
    <name evidence="13" type="ordered locus">P9211_10951</name>
</gene>
<dbReference type="PIRSF" id="PIRSF004793">
    <property type="entry name" value="UCP004793"/>
    <property type="match status" value="1"/>
</dbReference>
<evidence type="ECO:0000256" key="4">
    <source>
        <dbReference type="ARBA" id="ARBA00022692"/>
    </source>
</evidence>
<keyword evidence="9 10" id="KW-0472">Membrane</keyword>
<dbReference type="STRING" id="93059.P9211_10951"/>
<dbReference type="SUPFAM" id="SSF143597">
    <property type="entry name" value="YojJ-like"/>
    <property type="match status" value="1"/>
</dbReference>
<dbReference type="NCBIfam" id="TIGR00159">
    <property type="entry name" value="diadenylate cyclase CdaA"/>
    <property type="match status" value="1"/>
</dbReference>
<keyword evidence="6 10" id="KW-0547">Nucleotide-binding</keyword>
<evidence type="ECO:0000256" key="1">
    <source>
        <dbReference type="ARBA" id="ARBA00000877"/>
    </source>
</evidence>
<dbReference type="PROSITE" id="PS51794">
    <property type="entry name" value="DAC"/>
    <property type="match status" value="1"/>
</dbReference>
<dbReference type="OrthoDB" id="9807385at2"/>
<dbReference type="AlphaFoldDB" id="A9BB14"/>
<accession>A9BB14</accession>
<dbReference type="KEGG" id="pmj:P9211_10951"/>
<keyword evidence="7 10" id="KW-0067">ATP-binding</keyword>
<keyword evidence="5 10" id="KW-0548">Nucleotidyltransferase</keyword>
<feature type="transmembrane region" description="Helical" evidence="10">
    <location>
        <begin position="34"/>
        <end position="51"/>
    </location>
</feature>
<feature type="compositionally biased region" description="Polar residues" evidence="11">
    <location>
        <begin position="287"/>
        <end position="303"/>
    </location>
</feature>
<dbReference type="GO" id="GO:0005524">
    <property type="term" value="F:ATP binding"/>
    <property type="evidence" value="ECO:0007669"/>
    <property type="project" value="UniProtKB-UniRule"/>
</dbReference>
<dbReference type="InterPro" id="IPR014046">
    <property type="entry name" value="C-di-AMP_synthase"/>
</dbReference>
<evidence type="ECO:0000256" key="10">
    <source>
        <dbReference type="HAMAP-Rule" id="MF_01499"/>
    </source>
</evidence>
<evidence type="ECO:0000256" key="9">
    <source>
        <dbReference type="ARBA" id="ARBA00023136"/>
    </source>
</evidence>
<dbReference type="GO" id="GO:0106408">
    <property type="term" value="F:diadenylate cyclase activity"/>
    <property type="evidence" value="ECO:0007669"/>
    <property type="project" value="UniProtKB-EC"/>
</dbReference>
<comment type="function">
    <text evidence="10">Catalyzes the condensation of 2 ATP molecules into cyclic di-AMP (c-di-AMP), a second messenger used to regulate differing processes in different bacteria.</text>
</comment>
<evidence type="ECO:0000256" key="11">
    <source>
        <dbReference type="SAM" id="MobiDB-lite"/>
    </source>
</evidence>
<dbReference type="Pfam" id="PF02457">
    <property type="entry name" value="DAC"/>
    <property type="match status" value="1"/>
</dbReference>
<keyword evidence="2 10" id="KW-1003">Cell membrane</keyword>
<comment type="subunit">
    <text evidence="10">Probably a homodimer.</text>
</comment>
<dbReference type="EMBL" id="CP000878">
    <property type="protein sequence ID" value="ABX09026.1"/>
    <property type="molecule type" value="Genomic_DNA"/>
</dbReference>
<reference evidence="13 14" key="1">
    <citation type="journal article" date="2007" name="PLoS Genet.">
        <title>Patterns and implications of gene gain and loss in the evolution of Prochlorococcus.</title>
        <authorList>
            <person name="Kettler G.C."/>
            <person name="Martiny A.C."/>
            <person name="Huang K."/>
            <person name="Zucker J."/>
            <person name="Coleman M.L."/>
            <person name="Rodrigue S."/>
            <person name="Chen F."/>
            <person name="Lapidus A."/>
            <person name="Ferriera S."/>
            <person name="Johnson J."/>
            <person name="Steglich C."/>
            <person name="Church G.M."/>
            <person name="Richardson P."/>
            <person name="Chisholm S.W."/>
        </authorList>
    </citation>
    <scope>NUCLEOTIDE SEQUENCE [LARGE SCALE GENOMIC DNA]</scope>
    <source>
        <strain evidence="14">MIT 9211</strain>
    </source>
</reference>
<dbReference type="HAMAP" id="MF_01499">
    <property type="entry name" value="DacA"/>
    <property type="match status" value="1"/>
</dbReference>
<feature type="region of interest" description="Disordered" evidence="11">
    <location>
        <begin position="266"/>
        <end position="303"/>
    </location>
</feature>
<comment type="catalytic activity">
    <reaction evidence="1 10">
        <text>2 ATP = 3',3'-c-di-AMP + 2 diphosphate</text>
        <dbReference type="Rhea" id="RHEA:35655"/>
        <dbReference type="ChEBI" id="CHEBI:30616"/>
        <dbReference type="ChEBI" id="CHEBI:33019"/>
        <dbReference type="ChEBI" id="CHEBI:71500"/>
        <dbReference type="EC" id="2.7.7.85"/>
    </reaction>
</comment>
<dbReference type="Proteomes" id="UP000000788">
    <property type="component" value="Chromosome"/>
</dbReference>
<dbReference type="GO" id="GO:0004016">
    <property type="term" value="F:adenylate cyclase activity"/>
    <property type="evidence" value="ECO:0007669"/>
    <property type="project" value="UniProtKB-UniRule"/>
</dbReference>
<evidence type="ECO:0000313" key="13">
    <source>
        <dbReference type="EMBL" id="ABX09026.1"/>
    </source>
</evidence>
<dbReference type="eggNOG" id="COG1624">
    <property type="taxonomic scope" value="Bacteria"/>
</dbReference>
<dbReference type="PANTHER" id="PTHR34185:SF1">
    <property type="entry name" value="DIADENYLATE CYCLASE"/>
    <property type="match status" value="1"/>
</dbReference>